<dbReference type="InterPro" id="IPR001509">
    <property type="entry name" value="Epimerase_deHydtase"/>
</dbReference>
<dbReference type="STRING" id="1770053.SAMN05216551_1086"/>
<dbReference type="PANTHER" id="PTHR48079">
    <property type="entry name" value="PROTEIN YEEZ"/>
    <property type="match status" value="1"/>
</dbReference>
<proteinExistence type="predicted"/>
<organism evidence="3 4">
    <name type="scientific">Chitinasiproducens palmae</name>
    <dbReference type="NCBI Taxonomy" id="1770053"/>
    <lineage>
        <taxon>Bacteria</taxon>
        <taxon>Pseudomonadati</taxon>
        <taxon>Pseudomonadota</taxon>
        <taxon>Betaproteobacteria</taxon>
        <taxon>Burkholderiales</taxon>
        <taxon>Burkholderiaceae</taxon>
        <taxon>Chitinasiproducens</taxon>
    </lineage>
</organism>
<sequence>MKSHCSFRRQRVLIVGCGDIGLRCGRLLSRRYQCVGLIRDPSRAAALRAAGITPLPGDLDRHRSLARLAALGPAFDHIVHLAPPRPEGEGDARTVALLAALRRPPRRTRTAARPAGVPGVSGGTRRPIVPERTRRLVYASTSGVYGDRRGARTDETARVAPATARARRRVAAERLLRAAAGTAADLSVSVLRVPGIYDETRLPVARLQRGTPALRGEDDVFTNHIHADDLAAIVVRALRRGRPQRIVHASDDSALKMGDYFELVAAHAGLAPPPRVSLAQARENLDPALLSFMLESRRLDNGRLRREFGYALTYPTVGAFFARSAARSASSR</sequence>
<dbReference type="SUPFAM" id="SSF51735">
    <property type="entry name" value="NAD(P)-binding Rossmann-fold domains"/>
    <property type="match status" value="1"/>
</dbReference>
<evidence type="ECO:0000313" key="3">
    <source>
        <dbReference type="EMBL" id="SDV49357.1"/>
    </source>
</evidence>
<evidence type="ECO:0000259" key="2">
    <source>
        <dbReference type="Pfam" id="PF01370"/>
    </source>
</evidence>
<evidence type="ECO:0000256" key="1">
    <source>
        <dbReference type="SAM" id="MobiDB-lite"/>
    </source>
</evidence>
<dbReference type="OrthoDB" id="9808276at2"/>
<dbReference type="EMBL" id="FNLO01000008">
    <property type="protein sequence ID" value="SDV49357.1"/>
    <property type="molecule type" value="Genomic_DNA"/>
</dbReference>
<dbReference type="PANTHER" id="PTHR48079:SF6">
    <property type="entry name" value="NAD(P)-BINDING DOMAIN-CONTAINING PROTEIN-RELATED"/>
    <property type="match status" value="1"/>
</dbReference>
<dbReference type="Proteomes" id="UP000243719">
    <property type="component" value="Unassembled WGS sequence"/>
</dbReference>
<feature type="domain" description="NAD-dependent epimerase/dehydratase" evidence="2">
    <location>
        <begin position="24"/>
        <end position="245"/>
    </location>
</feature>
<dbReference type="InterPro" id="IPR036291">
    <property type="entry name" value="NAD(P)-bd_dom_sf"/>
</dbReference>
<dbReference type="Gene3D" id="3.40.50.720">
    <property type="entry name" value="NAD(P)-binding Rossmann-like Domain"/>
    <property type="match status" value="1"/>
</dbReference>
<name>A0A1H2PS36_9BURK</name>
<dbReference type="Pfam" id="PF01370">
    <property type="entry name" value="Epimerase"/>
    <property type="match status" value="1"/>
</dbReference>
<keyword evidence="4" id="KW-1185">Reference proteome</keyword>
<dbReference type="InterPro" id="IPR051783">
    <property type="entry name" value="NAD(P)-dependent_oxidoreduct"/>
</dbReference>
<feature type="region of interest" description="Disordered" evidence="1">
    <location>
        <begin position="107"/>
        <end position="127"/>
    </location>
</feature>
<dbReference type="GO" id="GO:0004029">
    <property type="term" value="F:aldehyde dehydrogenase (NAD+) activity"/>
    <property type="evidence" value="ECO:0007669"/>
    <property type="project" value="TreeGrafter"/>
</dbReference>
<gene>
    <name evidence="3" type="ORF">SAMN05216551_1086</name>
</gene>
<dbReference type="RefSeq" id="WP_091909275.1">
    <property type="nucleotide sequence ID" value="NZ_FNLO01000008.1"/>
</dbReference>
<reference evidence="4" key="1">
    <citation type="submission" date="2016-09" db="EMBL/GenBank/DDBJ databases">
        <authorList>
            <person name="Varghese N."/>
            <person name="Submissions S."/>
        </authorList>
    </citation>
    <scope>NUCLEOTIDE SEQUENCE [LARGE SCALE GENOMIC DNA]</scope>
    <source>
        <strain evidence="4">JS23</strain>
    </source>
</reference>
<dbReference type="GO" id="GO:0005737">
    <property type="term" value="C:cytoplasm"/>
    <property type="evidence" value="ECO:0007669"/>
    <property type="project" value="TreeGrafter"/>
</dbReference>
<protein>
    <submittedName>
        <fullName evidence="3">Nucleoside-diphosphate-sugar epimerase</fullName>
    </submittedName>
</protein>
<accession>A0A1H2PS36</accession>
<evidence type="ECO:0000313" key="4">
    <source>
        <dbReference type="Proteomes" id="UP000243719"/>
    </source>
</evidence>
<dbReference type="AlphaFoldDB" id="A0A1H2PS36"/>